<evidence type="ECO:0000313" key="1">
    <source>
        <dbReference type="EMBL" id="KAF0775567.1"/>
    </source>
</evidence>
<sequence length="174" mass="19134">SSSMVQLHVDFRGVLQGVRVTVHAGFAQQSDDDDDQDGGIQGELVPTIGELLHPFHVGSDQFVQLWQQHQTPLVVESRLFLATTLGVLIQQLTHALNLSHINAHQLQPFQHQQQQSPPPVQLVGKVRSDKDVWMLATIEVNLAVGSVRIQVAQTTPQLPQALLDAMADLIAHSK</sequence>
<proteinExistence type="predicted"/>
<accession>A0A6A5AUZ2</accession>
<gene>
    <name evidence="1" type="ORF">AaE_000736</name>
</gene>
<reference evidence="1 2" key="1">
    <citation type="submission" date="2019-06" db="EMBL/GenBank/DDBJ databases">
        <title>Genomics analysis of Aphanomyces spp. identifies a new class of oomycete effector associated with host adaptation.</title>
        <authorList>
            <person name="Gaulin E."/>
        </authorList>
    </citation>
    <scope>NUCLEOTIDE SEQUENCE [LARGE SCALE GENOMIC DNA]</scope>
    <source>
        <strain evidence="1 2">E</strain>
    </source>
</reference>
<dbReference type="EMBL" id="VJMI01001371">
    <property type="protein sequence ID" value="KAF0775567.1"/>
    <property type="molecule type" value="Genomic_DNA"/>
</dbReference>
<comment type="caution">
    <text evidence="1">The sequence shown here is derived from an EMBL/GenBank/DDBJ whole genome shotgun (WGS) entry which is preliminary data.</text>
</comment>
<protein>
    <recommendedName>
        <fullName evidence="3">AP-3 complex subunit beta C-terminal domain-containing protein</fullName>
    </recommendedName>
</protein>
<evidence type="ECO:0000313" key="2">
    <source>
        <dbReference type="Proteomes" id="UP000469452"/>
    </source>
</evidence>
<dbReference type="AlphaFoldDB" id="A0A6A5AUZ2"/>
<dbReference type="VEuPathDB" id="FungiDB:H257_06786"/>
<evidence type="ECO:0008006" key="3">
    <source>
        <dbReference type="Google" id="ProtNLM"/>
    </source>
</evidence>
<dbReference type="Proteomes" id="UP000469452">
    <property type="component" value="Unassembled WGS sequence"/>
</dbReference>
<name>A0A6A5AUZ2_APHAT</name>
<feature type="non-terminal residue" evidence="1">
    <location>
        <position position="1"/>
    </location>
</feature>
<organism evidence="1 2">
    <name type="scientific">Aphanomyces astaci</name>
    <name type="common">Crayfish plague agent</name>
    <dbReference type="NCBI Taxonomy" id="112090"/>
    <lineage>
        <taxon>Eukaryota</taxon>
        <taxon>Sar</taxon>
        <taxon>Stramenopiles</taxon>
        <taxon>Oomycota</taxon>
        <taxon>Saprolegniomycetes</taxon>
        <taxon>Saprolegniales</taxon>
        <taxon>Verrucalvaceae</taxon>
        <taxon>Aphanomyces</taxon>
    </lineage>
</organism>